<dbReference type="Gene3D" id="3.30.60.30">
    <property type="match status" value="1"/>
</dbReference>
<feature type="signal peptide" evidence="1">
    <location>
        <begin position="1"/>
        <end position="19"/>
    </location>
</feature>
<organism evidence="3 4">
    <name type="scientific">Phaeodactylibacter luteus</name>
    <dbReference type="NCBI Taxonomy" id="1564516"/>
    <lineage>
        <taxon>Bacteria</taxon>
        <taxon>Pseudomonadati</taxon>
        <taxon>Bacteroidota</taxon>
        <taxon>Saprospiria</taxon>
        <taxon>Saprospirales</taxon>
        <taxon>Haliscomenobacteraceae</taxon>
        <taxon>Phaeodactylibacter</taxon>
    </lineage>
</organism>
<reference evidence="3 4" key="1">
    <citation type="submission" date="2019-08" db="EMBL/GenBank/DDBJ databases">
        <title>Genome of Phaeodactylibacter luteus.</title>
        <authorList>
            <person name="Bowman J.P."/>
        </authorList>
    </citation>
    <scope>NUCLEOTIDE SEQUENCE [LARGE SCALE GENOMIC DNA]</scope>
    <source>
        <strain evidence="3 4">KCTC 42180</strain>
    </source>
</reference>
<proteinExistence type="predicted"/>
<dbReference type="AlphaFoldDB" id="A0A5C6RIN0"/>
<keyword evidence="1" id="KW-0732">Signal</keyword>
<evidence type="ECO:0000256" key="1">
    <source>
        <dbReference type="SAM" id="SignalP"/>
    </source>
</evidence>
<sequence>MKYPLLLAALFMLTLSATCNRKSSLPEGCIDPDKINPEMACAEIYQPVCGCDGKTYPNDCYAKNNGVTAWTDGACGEE</sequence>
<dbReference type="PROSITE" id="PS51465">
    <property type="entry name" value="KAZAL_2"/>
    <property type="match status" value="1"/>
</dbReference>
<protein>
    <submittedName>
        <fullName evidence="3">Kazal domain protein</fullName>
    </submittedName>
</protein>
<evidence type="ECO:0000259" key="2">
    <source>
        <dbReference type="PROSITE" id="PS51465"/>
    </source>
</evidence>
<evidence type="ECO:0000313" key="3">
    <source>
        <dbReference type="EMBL" id="TXB62057.1"/>
    </source>
</evidence>
<dbReference type="CDD" id="cd00104">
    <property type="entry name" value="KAZAL_FS"/>
    <property type="match status" value="1"/>
</dbReference>
<dbReference type="OrthoDB" id="9800302at2"/>
<keyword evidence="4" id="KW-1185">Reference proteome</keyword>
<dbReference type="InterPro" id="IPR036058">
    <property type="entry name" value="Kazal_dom_sf"/>
</dbReference>
<dbReference type="Proteomes" id="UP000321580">
    <property type="component" value="Unassembled WGS sequence"/>
</dbReference>
<name>A0A5C6RIN0_9BACT</name>
<dbReference type="InterPro" id="IPR002350">
    <property type="entry name" value="Kazal_dom"/>
</dbReference>
<comment type="caution">
    <text evidence="3">The sequence shown here is derived from an EMBL/GenBank/DDBJ whole genome shotgun (WGS) entry which is preliminary data.</text>
</comment>
<dbReference type="SUPFAM" id="SSF100895">
    <property type="entry name" value="Kazal-type serine protease inhibitors"/>
    <property type="match status" value="1"/>
</dbReference>
<evidence type="ECO:0000313" key="4">
    <source>
        <dbReference type="Proteomes" id="UP000321580"/>
    </source>
</evidence>
<dbReference type="RefSeq" id="WP_147168565.1">
    <property type="nucleotide sequence ID" value="NZ_VOOR01000038.1"/>
</dbReference>
<gene>
    <name evidence="3" type="ORF">FRY97_15980</name>
</gene>
<feature type="chain" id="PRO_5022750122" evidence="1">
    <location>
        <begin position="20"/>
        <end position="78"/>
    </location>
</feature>
<accession>A0A5C6RIN0</accession>
<dbReference type="EMBL" id="VOOR01000038">
    <property type="protein sequence ID" value="TXB62057.1"/>
    <property type="molecule type" value="Genomic_DNA"/>
</dbReference>
<dbReference type="Pfam" id="PF00050">
    <property type="entry name" value="Kazal_1"/>
    <property type="match status" value="1"/>
</dbReference>
<feature type="domain" description="Kazal-like" evidence="2">
    <location>
        <begin position="23"/>
        <end position="77"/>
    </location>
</feature>